<feature type="domain" description="F-BAR" evidence="5">
    <location>
        <begin position="29"/>
        <end position="305"/>
    </location>
</feature>
<sequence length="534" mass="60872">MLAVSEQSEPRVSREYTAPIESNNNSQDDQVISTLINLEGGFQCLLDKVKGDMQAAKDVSLFLKKRAAIEEEYGKQMIKLAQSMTESFDKGHSNNLRSYGTTWLSFLKVHEKIGEQRIKFSSDITEVSDDIQITYKDTEKSRKQTKELGVRHEKNRVDAEIALEKSKQKYEQSSEDWEKAILNRNQNETDPNARKTGLFKNNKTPAQLKKIVDDSCAKANLAQSTYKSQLSSTNAARHEYFSAHLPSDISTLHNLNNECCAAIKYQLARYAYIFELALIQDGLALDNDEGNGLRSLTEKINHNKDTEELVQEFSKKAQALNKEDIPYKEYIMSSTAMSVLKPNPVFGVPLTTLMERDKHEIPLIVTKCVEAIEKYGLKSVGIYRLSGTNTHIQRLKNDFDFNCGEVDLSTEDNRADINNITGVLKLWFRELPDPVFPRSSYQHFMNAAIEIENERMRVLGLHTIINDLPDAHYATLKYIMHHLDKVQQHQEYNKMNTSNLATILGMSLMGGDENHIKIVQTVLENYSLIFEPDE</sequence>
<name>A0A9P6XDW7_RHIOR</name>
<evidence type="ECO:0000313" key="7">
    <source>
        <dbReference type="Proteomes" id="UP000716291"/>
    </source>
</evidence>
<dbReference type="InterPro" id="IPR008936">
    <property type="entry name" value="Rho_GTPase_activation_prot"/>
</dbReference>
<evidence type="ECO:0008006" key="8">
    <source>
        <dbReference type="Google" id="ProtNLM"/>
    </source>
</evidence>
<accession>A0A9P6XDW7</accession>
<gene>
    <name evidence="6" type="ORF">G6F64_003703</name>
</gene>
<dbReference type="GO" id="GO:0005737">
    <property type="term" value="C:cytoplasm"/>
    <property type="evidence" value="ECO:0007669"/>
    <property type="project" value="TreeGrafter"/>
</dbReference>
<dbReference type="SUPFAM" id="SSF48350">
    <property type="entry name" value="GTPase activation domain, GAP"/>
    <property type="match status" value="1"/>
</dbReference>
<evidence type="ECO:0000256" key="3">
    <source>
        <dbReference type="SAM" id="MobiDB-lite"/>
    </source>
</evidence>
<evidence type="ECO:0000259" key="5">
    <source>
        <dbReference type="PROSITE" id="PS51741"/>
    </source>
</evidence>
<evidence type="ECO:0000259" key="4">
    <source>
        <dbReference type="PROSITE" id="PS50238"/>
    </source>
</evidence>
<dbReference type="InterPro" id="IPR000198">
    <property type="entry name" value="RhoGAP_dom"/>
</dbReference>
<dbReference type="SUPFAM" id="SSF103657">
    <property type="entry name" value="BAR/IMD domain-like"/>
    <property type="match status" value="1"/>
</dbReference>
<organism evidence="6 7">
    <name type="scientific">Rhizopus oryzae</name>
    <name type="common">Mucormycosis agent</name>
    <name type="synonym">Rhizopus arrhizus var. delemar</name>
    <dbReference type="NCBI Taxonomy" id="64495"/>
    <lineage>
        <taxon>Eukaryota</taxon>
        <taxon>Fungi</taxon>
        <taxon>Fungi incertae sedis</taxon>
        <taxon>Mucoromycota</taxon>
        <taxon>Mucoromycotina</taxon>
        <taxon>Mucoromycetes</taxon>
        <taxon>Mucorales</taxon>
        <taxon>Mucorineae</taxon>
        <taxon>Rhizopodaceae</taxon>
        <taxon>Rhizopus</taxon>
    </lineage>
</organism>
<dbReference type="InterPro" id="IPR050729">
    <property type="entry name" value="Rho-GAP"/>
</dbReference>
<evidence type="ECO:0000256" key="1">
    <source>
        <dbReference type="ARBA" id="ARBA00022468"/>
    </source>
</evidence>
<dbReference type="PROSITE" id="PS50238">
    <property type="entry name" value="RHOGAP"/>
    <property type="match status" value="1"/>
</dbReference>
<dbReference type="PANTHER" id="PTHR23176">
    <property type="entry name" value="RHO/RAC/CDC GTPASE-ACTIVATING PROTEIN"/>
    <property type="match status" value="1"/>
</dbReference>
<dbReference type="AlphaFoldDB" id="A0A9P6XDW7"/>
<dbReference type="EMBL" id="JAANQT010000374">
    <property type="protein sequence ID" value="KAG1311573.1"/>
    <property type="molecule type" value="Genomic_DNA"/>
</dbReference>
<evidence type="ECO:0000313" key="6">
    <source>
        <dbReference type="EMBL" id="KAG1311573.1"/>
    </source>
</evidence>
<dbReference type="InterPro" id="IPR027267">
    <property type="entry name" value="AH/BAR_dom_sf"/>
</dbReference>
<dbReference type="Proteomes" id="UP000716291">
    <property type="component" value="Unassembled WGS sequence"/>
</dbReference>
<dbReference type="SMART" id="SM00324">
    <property type="entry name" value="RhoGAP"/>
    <property type="match status" value="1"/>
</dbReference>
<keyword evidence="2" id="KW-0175">Coiled coil</keyword>
<dbReference type="PROSITE" id="PS51741">
    <property type="entry name" value="F_BAR"/>
    <property type="match status" value="1"/>
</dbReference>
<dbReference type="InterPro" id="IPR031160">
    <property type="entry name" value="F_BAR_dom"/>
</dbReference>
<keyword evidence="1" id="KW-0343">GTPase activation</keyword>
<reference evidence="6" key="1">
    <citation type="journal article" date="2020" name="Microb. Genom.">
        <title>Genetic diversity of clinical and environmental Mucorales isolates obtained from an investigation of mucormycosis cases among solid organ transplant recipients.</title>
        <authorList>
            <person name="Nguyen M.H."/>
            <person name="Kaul D."/>
            <person name="Muto C."/>
            <person name="Cheng S.J."/>
            <person name="Richter R.A."/>
            <person name="Bruno V.M."/>
            <person name="Liu G."/>
            <person name="Beyhan S."/>
            <person name="Sundermann A.J."/>
            <person name="Mounaud S."/>
            <person name="Pasculle A.W."/>
            <person name="Nierman W.C."/>
            <person name="Driscoll E."/>
            <person name="Cumbie R."/>
            <person name="Clancy C.J."/>
            <person name="Dupont C.L."/>
        </authorList>
    </citation>
    <scope>NUCLEOTIDE SEQUENCE</scope>
    <source>
        <strain evidence="6">GL11</strain>
    </source>
</reference>
<keyword evidence="7" id="KW-1185">Reference proteome</keyword>
<dbReference type="Pfam" id="PF00611">
    <property type="entry name" value="FCH"/>
    <property type="match status" value="1"/>
</dbReference>
<feature type="region of interest" description="Disordered" evidence="3">
    <location>
        <begin position="1"/>
        <end position="25"/>
    </location>
</feature>
<feature type="domain" description="Rho-GAP" evidence="4">
    <location>
        <begin position="348"/>
        <end position="534"/>
    </location>
</feature>
<dbReference type="PANTHER" id="PTHR23176:SF128">
    <property type="entry name" value="RHO GTPASE-ACTIVATING PROTEIN RGD1"/>
    <property type="match status" value="1"/>
</dbReference>
<dbReference type="Gene3D" id="1.20.1270.60">
    <property type="entry name" value="Arfaptin homology (AH) domain/BAR domain"/>
    <property type="match status" value="1"/>
</dbReference>
<dbReference type="InterPro" id="IPR001060">
    <property type="entry name" value="FCH_dom"/>
</dbReference>
<dbReference type="GO" id="GO:0005096">
    <property type="term" value="F:GTPase activator activity"/>
    <property type="evidence" value="ECO:0007669"/>
    <property type="project" value="UniProtKB-KW"/>
</dbReference>
<dbReference type="Gene3D" id="1.10.555.10">
    <property type="entry name" value="Rho GTPase activation protein"/>
    <property type="match status" value="1"/>
</dbReference>
<dbReference type="Pfam" id="PF00620">
    <property type="entry name" value="RhoGAP"/>
    <property type="match status" value="1"/>
</dbReference>
<comment type="caution">
    <text evidence="6">The sequence shown here is derived from an EMBL/GenBank/DDBJ whole genome shotgun (WGS) entry which is preliminary data.</text>
</comment>
<evidence type="ECO:0000256" key="2">
    <source>
        <dbReference type="PROSITE-ProRule" id="PRU01077"/>
    </source>
</evidence>
<dbReference type="SMART" id="SM00055">
    <property type="entry name" value="FCH"/>
    <property type="match status" value="1"/>
</dbReference>
<proteinExistence type="predicted"/>
<dbReference type="GO" id="GO:0007165">
    <property type="term" value="P:signal transduction"/>
    <property type="evidence" value="ECO:0007669"/>
    <property type="project" value="InterPro"/>
</dbReference>
<protein>
    <recommendedName>
        <fullName evidence="8">RhoGAP-domain-containing protein</fullName>
    </recommendedName>
</protein>